<reference evidence="1" key="1">
    <citation type="submission" date="2015-10" db="EMBL/GenBank/DDBJ databases">
        <authorList>
            <person name="Regsiter A."/>
            <person name="william w."/>
        </authorList>
    </citation>
    <scope>NUCLEOTIDE SEQUENCE</scope>
    <source>
        <strain evidence="1">Montdore</strain>
    </source>
</reference>
<gene>
    <name evidence="1" type="ORF">GSTUAT00005673001</name>
</gene>
<evidence type="ECO:0000313" key="2">
    <source>
        <dbReference type="Proteomes" id="UP001412239"/>
    </source>
</evidence>
<keyword evidence="2" id="KW-1185">Reference proteome</keyword>
<protein>
    <submittedName>
        <fullName evidence="1">Uncharacterized protein</fullName>
    </submittedName>
</protein>
<name>A0A292PRT0_9PEZI</name>
<organism evidence="1 2">
    <name type="scientific">Tuber aestivum</name>
    <name type="common">summer truffle</name>
    <dbReference type="NCBI Taxonomy" id="59557"/>
    <lineage>
        <taxon>Eukaryota</taxon>
        <taxon>Fungi</taxon>
        <taxon>Dikarya</taxon>
        <taxon>Ascomycota</taxon>
        <taxon>Pezizomycotina</taxon>
        <taxon>Pezizomycetes</taxon>
        <taxon>Pezizales</taxon>
        <taxon>Tuberaceae</taxon>
        <taxon>Tuber</taxon>
    </lineage>
</organism>
<accession>A0A292PRT0</accession>
<sequence>DIDSILCLPTSLGVAKSGIKICFTPVQSKNISSNLHIRIPLPHGLPNTRRLSATIRELPHFELGHLYGQEDFKLYVFFPNMLDKGRKSNYLTDSEIARFIDLVLFPAIREHCPPAFLQHLPGSYDSAKLRSMAAARESGVRPTSDNSRPHNYYYSLPPRFLVPVWESILKLVKSCGLQDFYAPLLFLNAKNLKLHTSNSNLNVTLTEFTRFWNHVCDIEVIHDPGSFDPCCPQSQYPPSGREVEAFFFSWNHNWLKSLASRFTANFPGEKYQVRMYNLLLCSELANMTLEPPRTHTARHLGLAYSQFYSTVKEIFDVGKVYPFDNPALEILAINDDLRQMWQQVGHKGSYDLRYLRKTYLSSRLRVMEALYSATGTSFGTRQEHRIQYPLLLAIQAVVQSSPEGYPTGGPSFLPTDVMERPFIASPTSEMLLLWASTINKWCFGFEYMLSMNEEDGGNWERMRVMILFLRMLKFTVKGIDMRRNPELWAHSFYQRDTPTICQGFGLQRTMAIRGYAFLPPGLIDWVQGKLNAPFAEYDILTTPTIKSLYRKHYPAIKTLSNLYQQFSQALTHMQQHQENSGFCSLSRSILSCILIELFRQDVWTKL</sequence>
<proteinExistence type="predicted"/>
<evidence type="ECO:0000313" key="1">
    <source>
        <dbReference type="EMBL" id="CUS10236.1"/>
    </source>
</evidence>
<dbReference type="EMBL" id="LN891052">
    <property type="protein sequence ID" value="CUS10236.1"/>
    <property type="molecule type" value="Genomic_DNA"/>
</dbReference>
<dbReference type="AlphaFoldDB" id="A0A292PRT0"/>
<feature type="non-terminal residue" evidence="1">
    <location>
        <position position="606"/>
    </location>
</feature>
<dbReference type="Proteomes" id="UP001412239">
    <property type="component" value="Unassembled WGS sequence"/>
</dbReference>
<feature type="non-terminal residue" evidence="1">
    <location>
        <position position="1"/>
    </location>
</feature>